<evidence type="ECO:0000256" key="9">
    <source>
        <dbReference type="SAM" id="Phobius"/>
    </source>
</evidence>
<feature type="binding site" evidence="7">
    <location>
        <position position="693"/>
    </location>
    <ligand>
        <name>Zn(2+)</name>
        <dbReference type="ChEBI" id="CHEBI:29105"/>
        <note>catalytic</note>
    </ligand>
</feature>
<proteinExistence type="predicted"/>
<evidence type="ECO:0000256" key="8">
    <source>
        <dbReference type="SAM" id="MobiDB-lite"/>
    </source>
</evidence>
<dbReference type="GO" id="GO:1990913">
    <property type="term" value="C:sperm head plasma membrane"/>
    <property type="evidence" value="ECO:0007669"/>
    <property type="project" value="TreeGrafter"/>
</dbReference>
<dbReference type="AlphaFoldDB" id="A0A6B0R0F9"/>
<evidence type="ECO:0000256" key="5">
    <source>
        <dbReference type="ARBA" id="ARBA00023157"/>
    </source>
</evidence>
<dbReference type="Pfam" id="PF01562">
    <property type="entry name" value="Pep_M12B_propep"/>
    <property type="match status" value="2"/>
</dbReference>
<evidence type="ECO:0000259" key="11">
    <source>
        <dbReference type="PROSITE" id="PS50215"/>
    </source>
</evidence>
<feature type="region of interest" description="Disordered" evidence="8">
    <location>
        <begin position="1021"/>
        <end position="1064"/>
    </location>
</feature>
<dbReference type="SUPFAM" id="SSF55486">
    <property type="entry name" value="Metalloproteases ('zincins'), catalytic domain"/>
    <property type="match status" value="2"/>
</dbReference>
<feature type="binding site" evidence="7">
    <location>
        <position position="343"/>
    </location>
    <ligand>
        <name>Zn(2+)</name>
        <dbReference type="ChEBI" id="CHEBI:29105"/>
        <note>catalytic</note>
    </ligand>
</feature>
<feature type="binding site" evidence="7">
    <location>
        <position position="339"/>
    </location>
    <ligand>
        <name>Zn(2+)</name>
        <dbReference type="ChEBI" id="CHEBI:29105"/>
        <note>catalytic</note>
    </ligand>
</feature>
<dbReference type="Pfam" id="PF01421">
    <property type="entry name" value="Reprolysin"/>
    <property type="match status" value="2"/>
</dbReference>
<reference evidence="12" key="1">
    <citation type="submission" date="2019-10" db="EMBL/GenBank/DDBJ databases">
        <title>The sequence and de novo assembly of the wild yak genome.</title>
        <authorList>
            <person name="Liu Y."/>
        </authorList>
    </citation>
    <scope>NUCLEOTIDE SEQUENCE [LARGE SCALE GENOMIC DNA]</scope>
    <source>
        <strain evidence="12">WY2019</strain>
    </source>
</reference>
<dbReference type="PANTHER" id="PTHR11905:SF120">
    <property type="entry name" value="DISINTEGRIN AND METALLOPROTEINASE DOMAIN-CONTAINING PROTEIN 1A"/>
    <property type="match status" value="1"/>
</dbReference>
<comment type="caution">
    <text evidence="7">Lacks conserved residue(s) required for the propagation of feature annotation.</text>
</comment>
<sequence>MKGLRLALVPGLSCARLGILLFLVLISLPSLYCDLGSPYHSSYEVVIPKSLTVEGREDQVEKLSYVLFMQGQRQLIHLTLKTDYFVDNFPVFSYHDGILGQEMPLISRDCHYEGYIEGVPGSFVSVNTCSGLRGLLIKEGKSYGLEPVHSSKRFEHLLYAMAHEARVSCGATSKDSQVASTSRRPESGKPHSWQVPSDLWSHTKYVEMFVVVNNQRFQMWGSDVNQTVQRVMDIIALANSFTRGINTEVVLAGMEIWTEGDLTEVPVDLQVALRNFNSWRQEKLFHRVKHDVAHMIVGQHPREDTGQAFLSGACSSDFAAAVESFHHEDVLLFAALMVHELGHNLGIRHDHPACICKDRPFCLMRENITKESGFSNCSSDFFHRLYCDLGSPHHSSYEVVIPKSLTVEGREDQVEKLSYVLFMQGQRQLIHLTLKTDYFVDNFPVFSYHDGILGQEMPLISRDCHYEGYIEGVPGSFVSVNTCSGLRGLLIKEGKSYGLEPVHSSKRFEHLLYAMAHEARVSCGVTSKDSQVASTSRRPESGKPHSWQVPSDLWSHTKYVEMFVVVNNQRFQMWGSDVNQTVQRVMDIIALANSFTRGINTEVVLAGMEIWTEGDLTEVPVDLQVALRNFNSWRQEKLFHRVKHDVAHMIVGQHPREDTGQAFLSGACSSDFAAAVESFHHEDVLLFAALMVHELGHNLGIRHDHPACICKDRPFCLMRENITKESGFSNCSSDFFHRFLWEHKGACLFNKPGHKGRLRRASRCGDGIVEGPEQCDCGSNCERHPCCDTRCKLREHAECSDGLCCDKCRLRYQGFMCRAALGECDLPEYCNGSSGECPRDSYKLDGTMCDRIHYCAGGRCKNPDNQCMDIYGSPARSAPEMCYVSMNTRGDRFGNCGTTSSPRLTYLKCADDNIFCGKLICTNVREIPQLKPNHTLIQVAHKDDWCWSMDAYGTADVPDDGDAHTGTLCAPHKVCMNHLCTDYTSLGYNCETTELCNGKGVCNNFRHCHCEDGYAPPDCKTPGNGGSVDSGSSGKPRDSINNNPSDEESKSHDSEVVNFRRNSENKDESQSLDKILYIVPLFLLAIFLALVIAASFRARKDMSQCSQEDLEESEEEAVQIEEAVR</sequence>
<evidence type="ECO:0000256" key="3">
    <source>
        <dbReference type="ARBA" id="ARBA00022989"/>
    </source>
</evidence>
<protein>
    <recommendedName>
        <fullName evidence="14">Disintegrin and metalloproteinase domain-containing protein 1a</fullName>
    </recommendedName>
</protein>
<evidence type="ECO:0000256" key="6">
    <source>
        <dbReference type="PROSITE-ProRule" id="PRU00068"/>
    </source>
</evidence>
<evidence type="ECO:0000256" key="1">
    <source>
        <dbReference type="ARBA" id="ARBA00004479"/>
    </source>
</evidence>
<keyword evidence="5 6" id="KW-1015">Disulfide bond</keyword>
<dbReference type="PRINTS" id="PR00289">
    <property type="entry name" value="DISINTEGRIN"/>
</dbReference>
<dbReference type="SMART" id="SM00608">
    <property type="entry name" value="ACR"/>
    <property type="match status" value="1"/>
</dbReference>
<comment type="subcellular location">
    <subcellularLocation>
        <location evidence="1">Membrane</location>
        <topology evidence="1">Single-pass type I membrane protein</topology>
    </subcellularLocation>
</comment>
<dbReference type="InterPro" id="IPR018358">
    <property type="entry name" value="Disintegrin_CS"/>
</dbReference>
<gene>
    <name evidence="12" type="ORF">E5288_WYG006052</name>
</gene>
<dbReference type="FunFam" id="3.40.390.10:FF:000002">
    <property type="entry name" value="Disintegrin and metalloproteinase domain-containing protein 22"/>
    <property type="match status" value="2"/>
</dbReference>
<dbReference type="Proteomes" id="UP000322234">
    <property type="component" value="Unassembled WGS sequence"/>
</dbReference>
<dbReference type="InterPro" id="IPR001762">
    <property type="entry name" value="Disintegrin_dom"/>
</dbReference>
<evidence type="ECO:0000256" key="7">
    <source>
        <dbReference type="PROSITE-ProRule" id="PRU00276"/>
    </source>
</evidence>
<feature type="active site" evidence="7">
    <location>
        <position position="694"/>
    </location>
</feature>
<dbReference type="Pfam" id="PF00200">
    <property type="entry name" value="Disintegrin"/>
    <property type="match status" value="1"/>
</dbReference>
<feature type="binding site" evidence="7">
    <location>
        <position position="697"/>
    </location>
    <ligand>
        <name>Zn(2+)</name>
        <dbReference type="ChEBI" id="CHEBI:29105"/>
        <note>catalytic</note>
    </ligand>
</feature>
<dbReference type="InterPro" id="IPR036436">
    <property type="entry name" value="Disintegrin_dom_sf"/>
</dbReference>
<keyword evidence="3 9" id="KW-1133">Transmembrane helix</keyword>
<feature type="region of interest" description="Disordered" evidence="8">
    <location>
        <begin position="172"/>
        <end position="194"/>
    </location>
</feature>
<evidence type="ECO:0000313" key="13">
    <source>
        <dbReference type="Proteomes" id="UP000322234"/>
    </source>
</evidence>
<dbReference type="InterPro" id="IPR000742">
    <property type="entry name" value="EGF"/>
</dbReference>
<keyword evidence="13" id="KW-1185">Reference proteome</keyword>
<accession>A0A6B0R0F9</accession>
<dbReference type="CDD" id="cd04269">
    <property type="entry name" value="ZnMc_adamalysin_II_like"/>
    <property type="match status" value="2"/>
</dbReference>
<evidence type="ECO:0000259" key="10">
    <source>
        <dbReference type="PROSITE" id="PS50214"/>
    </source>
</evidence>
<dbReference type="InterPro" id="IPR002870">
    <property type="entry name" value="Peptidase_M12B_N"/>
</dbReference>
<evidence type="ECO:0000313" key="12">
    <source>
        <dbReference type="EMBL" id="MXQ81324.1"/>
    </source>
</evidence>
<dbReference type="GO" id="GO:0009897">
    <property type="term" value="C:external side of plasma membrane"/>
    <property type="evidence" value="ECO:0007669"/>
    <property type="project" value="TreeGrafter"/>
</dbReference>
<dbReference type="PROSITE" id="PS01186">
    <property type="entry name" value="EGF_2"/>
    <property type="match status" value="1"/>
</dbReference>
<dbReference type="InterPro" id="IPR001590">
    <property type="entry name" value="Peptidase_M12B"/>
</dbReference>
<feature type="binding site" evidence="7">
    <location>
        <position position="703"/>
    </location>
    <ligand>
        <name>Zn(2+)</name>
        <dbReference type="ChEBI" id="CHEBI:29105"/>
        <note>catalytic</note>
    </ligand>
</feature>
<feature type="domain" description="Peptidase M12B" evidence="11">
    <location>
        <begin position="558"/>
        <end position="752"/>
    </location>
</feature>
<feature type="compositionally biased region" description="Polar residues" evidence="8">
    <location>
        <begin position="172"/>
        <end position="182"/>
    </location>
</feature>
<keyword evidence="7" id="KW-0479">Metal-binding</keyword>
<evidence type="ECO:0008006" key="14">
    <source>
        <dbReference type="Google" id="ProtNLM"/>
    </source>
</evidence>
<dbReference type="Gene3D" id="3.40.390.10">
    <property type="entry name" value="Collagenase (Catalytic Domain)"/>
    <property type="match status" value="2"/>
</dbReference>
<comment type="caution">
    <text evidence="12">The sequence shown here is derived from an EMBL/GenBank/DDBJ whole genome shotgun (WGS) entry which is preliminary data.</text>
</comment>
<dbReference type="GO" id="GO:0006508">
    <property type="term" value="P:proteolysis"/>
    <property type="evidence" value="ECO:0007669"/>
    <property type="project" value="InterPro"/>
</dbReference>
<evidence type="ECO:0000256" key="4">
    <source>
        <dbReference type="ARBA" id="ARBA00023136"/>
    </source>
</evidence>
<dbReference type="Pfam" id="PF08516">
    <property type="entry name" value="ADAM_CR"/>
    <property type="match status" value="1"/>
</dbReference>
<dbReference type="SUPFAM" id="SSF57552">
    <property type="entry name" value="Blood coagulation inhibitor (disintegrin)"/>
    <property type="match status" value="1"/>
</dbReference>
<dbReference type="PROSITE" id="PS50215">
    <property type="entry name" value="ADAM_MEPRO"/>
    <property type="match status" value="2"/>
</dbReference>
<evidence type="ECO:0000256" key="2">
    <source>
        <dbReference type="ARBA" id="ARBA00022692"/>
    </source>
</evidence>
<dbReference type="Gene3D" id="4.10.70.10">
    <property type="entry name" value="Disintegrin domain"/>
    <property type="match status" value="1"/>
</dbReference>
<keyword evidence="7" id="KW-0862">Zinc</keyword>
<dbReference type="InterPro" id="IPR024079">
    <property type="entry name" value="MetalloPept_cat_dom_sf"/>
</dbReference>
<dbReference type="PANTHER" id="PTHR11905">
    <property type="entry name" value="ADAM A DISINTEGRIN AND METALLOPROTEASE DOMAIN"/>
    <property type="match status" value="1"/>
</dbReference>
<dbReference type="GO" id="GO:0007339">
    <property type="term" value="P:binding of sperm to zona pellucida"/>
    <property type="evidence" value="ECO:0007669"/>
    <property type="project" value="TreeGrafter"/>
</dbReference>
<name>A0A6B0R0F9_9CETA</name>
<dbReference type="PROSITE" id="PS00427">
    <property type="entry name" value="DISINTEGRIN_1"/>
    <property type="match status" value="1"/>
</dbReference>
<keyword evidence="4 9" id="KW-0472">Membrane</keyword>
<organism evidence="12 13">
    <name type="scientific">Bos mutus</name>
    <name type="common">wild yak</name>
    <dbReference type="NCBI Taxonomy" id="72004"/>
    <lineage>
        <taxon>Eukaryota</taxon>
        <taxon>Metazoa</taxon>
        <taxon>Chordata</taxon>
        <taxon>Craniata</taxon>
        <taxon>Vertebrata</taxon>
        <taxon>Euteleostomi</taxon>
        <taxon>Mammalia</taxon>
        <taxon>Eutheria</taxon>
        <taxon>Laurasiatheria</taxon>
        <taxon>Artiodactyla</taxon>
        <taxon>Ruminantia</taxon>
        <taxon>Pecora</taxon>
        <taxon>Bovidae</taxon>
        <taxon>Bovinae</taxon>
        <taxon>Bos</taxon>
    </lineage>
</organism>
<dbReference type="SMART" id="SM00050">
    <property type="entry name" value="DISIN"/>
    <property type="match status" value="1"/>
</dbReference>
<dbReference type="InterPro" id="IPR034027">
    <property type="entry name" value="Reprolysin_adamalysin"/>
</dbReference>
<dbReference type="PROSITE" id="PS50214">
    <property type="entry name" value="DISINTEGRIN_2"/>
    <property type="match status" value="1"/>
</dbReference>
<dbReference type="InterPro" id="IPR006586">
    <property type="entry name" value="ADAM_Cys-rich"/>
</dbReference>
<dbReference type="GO" id="GO:0046872">
    <property type="term" value="F:metal ion binding"/>
    <property type="evidence" value="ECO:0007669"/>
    <property type="project" value="UniProtKB-KW"/>
</dbReference>
<keyword evidence="2 9" id="KW-0812">Transmembrane</keyword>
<dbReference type="EMBL" id="VBQZ03000007">
    <property type="protein sequence ID" value="MXQ81324.1"/>
    <property type="molecule type" value="Genomic_DNA"/>
</dbReference>
<feature type="active site" evidence="7">
    <location>
        <position position="340"/>
    </location>
</feature>
<feature type="domain" description="Peptidase M12B" evidence="11">
    <location>
        <begin position="204"/>
        <end position="385"/>
    </location>
</feature>
<feature type="binding site" evidence="7">
    <location>
        <position position="349"/>
    </location>
    <ligand>
        <name>Zn(2+)</name>
        <dbReference type="ChEBI" id="CHEBI:29105"/>
        <note>catalytic</note>
    </ligand>
</feature>
<dbReference type="FunFam" id="4.10.70.10:FF:000003">
    <property type="entry name" value="Disintegrin and metalloproteinase domain-containing protein 17"/>
    <property type="match status" value="1"/>
</dbReference>
<feature type="transmembrane region" description="Helical" evidence="9">
    <location>
        <begin position="1075"/>
        <end position="1096"/>
    </location>
</feature>
<feature type="disulfide bond" evidence="6">
    <location>
        <begin position="817"/>
        <end position="837"/>
    </location>
</feature>
<dbReference type="GO" id="GO:0004222">
    <property type="term" value="F:metalloendopeptidase activity"/>
    <property type="evidence" value="ECO:0007669"/>
    <property type="project" value="InterPro"/>
</dbReference>
<dbReference type="GO" id="GO:0008584">
    <property type="term" value="P:male gonad development"/>
    <property type="evidence" value="ECO:0007669"/>
    <property type="project" value="TreeGrafter"/>
</dbReference>
<feature type="domain" description="Disintegrin" evidence="10">
    <location>
        <begin position="761"/>
        <end position="845"/>
    </location>
</feature>